<dbReference type="EMBL" id="CP051481">
    <property type="protein sequence ID" value="QJG67206.1"/>
    <property type="molecule type" value="Genomic_DNA"/>
</dbReference>
<dbReference type="Proteomes" id="UP000501060">
    <property type="component" value="Chromosome"/>
</dbReference>
<dbReference type="Gene3D" id="3.40.1010.10">
    <property type="entry name" value="Cobalt-precorrin-4 Transmethylase, Domain 1"/>
    <property type="match status" value="1"/>
</dbReference>
<dbReference type="InterPro" id="IPR014777">
    <property type="entry name" value="4pyrrole_Mease_sub1"/>
</dbReference>
<dbReference type="KEGG" id="mphe:HGG69_02735"/>
<dbReference type="AlphaFoldDB" id="A0A858U929"/>
<protein>
    <recommendedName>
        <fullName evidence="6">Ribosomal RNA small subunit methyltransferase I</fullName>
        <ecNumber evidence="6">2.1.1.198</ecNumber>
    </recommendedName>
    <alternativeName>
        <fullName evidence="6">16S rRNA 2'-O-ribose C1402 methyltransferase</fullName>
    </alternativeName>
    <alternativeName>
        <fullName evidence="6">rRNA (cytidine-2'-O-)-methyltransferase RsmI</fullName>
    </alternativeName>
</protein>
<comment type="subcellular location">
    <subcellularLocation>
        <location evidence="6">Cytoplasm</location>
    </subcellularLocation>
</comment>
<dbReference type="SUPFAM" id="SSF53790">
    <property type="entry name" value="Tetrapyrrole methylase"/>
    <property type="match status" value="1"/>
</dbReference>
<dbReference type="InterPro" id="IPR035996">
    <property type="entry name" value="4pyrrol_Methylase_sf"/>
</dbReference>
<comment type="function">
    <text evidence="6">Catalyzes the 2'-O-methylation of the ribose of cytidine 1402 (C1402) in 16S rRNA.</text>
</comment>
<dbReference type="GO" id="GO:0070677">
    <property type="term" value="F:rRNA (cytosine-2'-O-)-methyltransferase activity"/>
    <property type="evidence" value="ECO:0007669"/>
    <property type="project" value="UniProtKB-UniRule"/>
</dbReference>
<evidence type="ECO:0000313" key="8">
    <source>
        <dbReference type="EMBL" id="QJG67206.1"/>
    </source>
</evidence>
<name>A0A858U929_9MOLU</name>
<sequence length="231" mass="26332">MGKLYIVGTPIGNLKDITYRAVETLQNVDIILCEDTRTSQKLLNHYDIHKITYAYHNFNEKQSSKEIVRLIAEEDKNIALISDAGMPVISDPGFTLINECNNHNIDIDIISGPTALIHAVIKANFGATFSFLGFLKDKSIQRQNELKKLGYGVYVAYVSPHKLISTLEDFGTVFNDDVELFLIKEMTKKFETEYRGSYKNIIDQLDGNVKGEFVLVFNIKKIKKEKINKYK</sequence>
<dbReference type="Gene3D" id="3.30.950.10">
    <property type="entry name" value="Methyltransferase, Cobalt-precorrin-4 Transmethylase, Domain 2"/>
    <property type="match status" value="1"/>
</dbReference>
<keyword evidence="9" id="KW-1185">Reference proteome</keyword>
<dbReference type="NCBIfam" id="TIGR00096">
    <property type="entry name" value="16S rRNA (cytidine(1402)-2'-O)-methyltransferase"/>
    <property type="match status" value="1"/>
</dbReference>
<feature type="domain" description="Tetrapyrrole methylase" evidence="7">
    <location>
        <begin position="3"/>
        <end position="199"/>
    </location>
</feature>
<keyword evidence="3 6" id="KW-0489">Methyltransferase</keyword>
<evidence type="ECO:0000256" key="4">
    <source>
        <dbReference type="ARBA" id="ARBA00022679"/>
    </source>
</evidence>
<dbReference type="InterPro" id="IPR008189">
    <property type="entry name" value="rRNA_ssu_MeTfrase_I"/>
</dbReference>
<dbReference type="PIRSF" id="PIRSF005917">
    <property type="entry name" value="MTase_YraL"/>
    <property type="match status" value="1"/>
</dbReference>
<dbReference type="PANTHER" id="PTHR46111">
    <property type="entry name" value="RIBOSOMAL RNA SMALL SUBUNIT METHYLTRANSFERASE I"/>
    <property type="match status" value="1"/>
</dbReference>
<evidence type="ECO:0000256" key="3">
    <source>
        <dbReference type="ARBA" id="ARBA00022603"/>
    </source>
</evidence>
<proteinExistence type="inferred from homology"/>
<comment type="similarity">
    <text evidence="6">Belongs to the methyltransferase superfamily. RsmI family.</text>
</comment>
<gene>
    <name evidence="6 8" type="primary">rsmI</name>
    <name evidence="8" type="ORF">HGG69_02735</name>
</gene>
<evidence type="ECO:0000256" key="5">
    <source>
        <dbReference type="ARBA" id="ARBA00022691"/>
    </source>
</evidence>
<evidence type="ECO:0000256" key="6">
    <source>
        <dbReference type="HAMAP-Rule" id="MF_01877"/>
    </source>
</evidence>
<evidence type="ECO:0000256" key="1">
    <source>
        <dbReference type="ARBA" id="ARBA00022490"/>
    </source>
</evidence>
<evidence type="ECO:0000256" key="2">
    <source>
        <dbReference type="ARBA" id="ARBA00022552"/>
    </source>
</evidence>
<dbReference type="GO" id="GO:0005737">
    <property type="term" value="C:cytoplasm"/>
    <property type="evidence" value="ECO:0007669"/>
    <property type="project" value="UniProtKB-SubCell"/>
</dbReference>
<evidence type="ECO:0000259" key="7">
    <source>
        <dbReference type="Pfam" id="PF00590"/>
    </source>
</evidence>
<comment type="catalytic activity">
    <reaction evidence="6">
        <text>cytidine(1402) in 16S rRNA + S-adenosyl-L-methionine = 2'-O-methylcytidine(1402) in 16S rRNA + S-adenosyl-L-homocysteine + H(+)</text>
        <dbReference type="Rhea" id="RHEA:42924"/>
        <dbReference type="Rhea" id="RHEA-COMP:10285"/>
        <dbReference type="Rhea" id="RHEA-COMP:10286"/>
        <dbReference type="ChEBI" id="CHEBI:15378"/>
        <dbReference type="ChEBI" id="CHEBI:57856"/>
        <dbReference type="ChEBI" id="CHEBI:59789"/>
        <dbReference type="ChEBI" id="CHEBI:74495"/>
        <dbReference type="ChEBI" id="CHEBI:82748"/>
        <dbReference type="EC" id="2.1.1.198"/>
    </reaction>
</comment>
<dbReference type="InterPro" id="IPR014776">
    <property type="entry name" value="4pyrrole_Mease_sub2"/>
</dbReference>
<evidence type="ECO:0000313" key="9">
    <source>
        <dbReference type="Proteomes" id="UP000501060"/>
    </source>
</evidence>
<dbReference type="RefSeq" id="WP_169605255.1">
    <property type="nucleotide sequence ID" value="NZ_CP051481.1"/>
</dbReference>
<dbReference type="EC" id="2.1.1.198" evidence="6"/>
<reference evidence="8 9" key="1">
    <citation type="submission" date="2020-04" db="EMBL/GenBank/DDBJ databases">
        <title>Novel Mycoplasma species detected in Phocoena phocoena (harbor porpoise) from the USA.</title>
        <authorList>
            <person name="Volokhov D.V."/>
        </authorList>
    </citation>
    <scope>NUCLEOTIDE SEQUENCE [LARGE SCALE GENOMIC DNA]</scope>
    <source>
        <strain evidence="8 9">Phocoena C-264-GEN</strain>
    </source>
</reference>
<organism evidence="8 9">
    <name type="scientific">Mycoplasma phocoenae</name>
    <dbReference type="NCBI Taxonomy" id="754517"/>
    <lineage>
        <taxon>Bacteria</taxon>
        <taxon>Bacillati</taxon>
        <taxon>Mycoplasmatota</taxon>
        <taxon>Mollicutes</taxon>
        <taxon>Mycoplasmataceae</taxon>
        <taxon>Mycoplasma</taxon>
    </lineage>
</organism>
<dbReference type="HAMAP" id="MF_01877">
    <property type="entry name" value="16SrRNA_methyltr_I"/>
    <property type="match status" value="1"/>
</dbReference>
<dbReference type="FunFam" id="3.40.1010.10:FF:000007">
    <property type="entry name" value="Ribosomal RNA small subunit methyltransferase I"/>
    <property type="match status" value="1"/>
</dbReference>
<keyword evidence="5 6" id="KW-0949">S-adenosyl-L-methionine</keyword>
<dbReference type="InterPro" id="IPR018063">
    <property type="entry name" value="SAM_MeTrfase_RsmI_CS"/>
</dbReference>
<accession>A0A858U929</accession>
<dbReference type="PROSITE" id="PS01296">
    <property type="entry name" value="RSMI"/>
    <property type="match status" value="1"/>
</dbReference>
<keyword evidence="1 6" id="KW-0963">Cytoplasm</keyword>
<dbReference type="CDD" id="cd11648">
    <property type="entry name" value="RsmI"/>
    <property type="match status" value="1"/>
</dbReference>
<dbReference type="PANTHER" id="PTHR46111:SF1">
    <property type="entry name" value="RIBOSOMAL RNA SMALL SUBUNIT METHYLTRANSFERASE I"/>
    <property type="match status" value="1"/>
</dbReference>
<keyword evidence="2 6" id="KW-0698">rRNA processing</keyword>
<dbReference type="Pfam" id="PF00590">
    <property type="entry name" value="TP_methylase"/>
    <property type="match status" value="1"/>
</dbReference>
<keyword evidence="4 6" id="KW-0808">Transferase</keyword>
<dbReference type="InterPro" id="IPR000878">
    <property type="entry name" value="4pyrrol_Mease"/>
</dbReference>